<gene>
    <name evidence="1" type="ORF">HKBW3S44_01600</name>
</gene>
<name>A0A6V8Q0D7_9ACTN</name>
<accession>A0A6V8Q0D7</accession>
<dbReference type="EMBL" id="BLSC01000221">
    <property type="protein sequence ID" value="GFP37920.1"/>
    <property type="molecule type" value="Genomic_DNA"/>
</dbReference>
<proteinExistence type="predicted"/>
<organism evidence="1 2">
    <name type="scientific">Candidatus Hakubella thermalkaliphila</name>
    <dbReference type="NCBI Taxonomy" id="2754717"/>
    <lineage>
        <taxon>Bacteria</taxon>
        <taxon>Bacillati</taxon>
        <taxon>Actinomycetota</taxon>
        <taxon>Actinomycetota incertae sedis</taxon>
        <taxon>Candidatus Hakubellales</taxon>
        <taxon>Candidatus Hakubellaceae</taxon>
        <taxon>Candidatus Hakubella</taxon>
    </lineage>
</organism>
<comment type="caution">
    <text evidence="1">The sequence shown here is derived from an EMBL/GenBank/DDBJ whole genome shotgun (WGS) entry which is preliminary data.</text>
</comment>
<reference evidence="1 2" key="1">
    <citation type="journal article" date="2020" name="Front. Microbiol.">
        <title>Single-cell genomics of novel Actinobacteria with the Wood-Ljungdahl pathway discovered in a serpentinizing system.</title>
        <authorList>
            <person name="Merino N."/>
            <person name="Kawai M."/>
            <person name="Boyd E.S."/>
            <person name="Colman D.R."/>
            <person name="McGlynn S.E."/>
            <person name="Nealson K.H."/>
            <person name="Kurokawa K."/>
            <person name="Hongoh Y."/>
        </authorList>
    </citation>
    <scope>NUCLEOTIDE SEQUENCE [LARGE SCALE GENOMIC DNA]</scope>
    <source>
        <strain evidence="1 2">S44</strain>
    </source>
</reference>
<dbReference type="Proteomes" id="UP000561271">
    <property type="component" value="Unassembled WGS sequence"/>
</dbReference>
<evidence type="ECO:0000313" key="2">
    <source>
        <dbReference type="Proteomes" id="UP000561271"/>
    </source>
</evidence>
<dbReference type="AlphaFoldDB" id="A0A6V8Q0D7"/>
<sequence>FIPVRREGSRQAEKLLVASQNRLAEESDLKTIVVNIELLFHLVPTALEDPG</sequence>
<feature type="non-terminal residue" evidence="1">
    <location>
        <position position="1"/>
    </location>
</feature>
<evidence type="ECO:0000313" key="1">
    <source>
        <dbReference type="EMBL" id="GFP37920.1"/>
    </source>
</evidence>
<protein>
    <submittedName>
        <fullName evidence="1">Uncharacterized protein</fullName>
    </submittedName>
</protein>